<accession>X1Q6H7</accession>
<name>X1Q6H7_9ZZZZ</name>
<protein>
    <submittedName>
        <fullName evidence="1">Uncharacterized protein</fullName>
    </submittedName>
</protein>
<gene>
    <name evidence="1" type="ORF">S12H4_05456</name>
</gene>
<comment type="caution">
    <text evidence="1">The sequence shown here is derived from an EMBL/GenBank/DDBJ whole genome shotgun (WGS) entry which is preliminary data.</text>
</comment>
<dbReference type="AlphaFoldDB" id="X1Q6H7"/>
<organism evidence="1">
    <name type="scientific">marine sediment metagenome</name>
    <dbReference type="NCBI Taxonomy" id="412755"/>
    <lineage>
        <taxon>unclassified sequences</taxon>
        <taxon>metagenomes</taxon>
        <taxon>ecological metagenomes</taxon>
    </lineage>
</organism>
<reference evidence="1" key="1">
    <citation type="journal article" date="2014" name="Front. Microbiol.">
        <title>High frequency of phylogenetically diverse reductive dehalogenase-homologous genes in deep subseafloor sedimentary metagenomes.</title>
        <authorList>
            <person name="Kawai M."/>
            <person name="Futagami T."/>
            <person name="Toyoda A."/>
            <person name="Takaki Y."/>
            <person name="Nishi S."/>
            <person name="Hori S."/>
            <person name="Arai W."/>
            <person name="Tsubouchi T."/>
            <person name="Morono Y."/>
            <person name="Uchiyama I."/>
            <person name="Ito T."/>
            <person name="Fujiyama A."/>
            <person name="Inagaki F."/>
            <person name="Takami H."/>
        </authorList>
    </citation>
    <scope>NUCLEOTIDE SEQUENCE</scope>
    <source>
        <strain evidence="1">Expedition CK06-06</strain>
    </source>
</reference>
<feature type="non-terminal residue" evidence="1">
    <location>
        <position position="1"/>
    </location>
</feature>
<evidence type="ECO:0000313" key="1">
    <source>
        <dbReference type="EMBL" id="GAI64102.1"/>
    </source>
</evidence>
<proteinExistence type="predicted"/>
<dbReference type="EMBL" id="BARW01001810">
    <property type="protein sequence ID" value="GAI64102.1"/>
    <property type="molecule type" value="Genomic_DNA"/>
</dbReference>
<sequence>QRRGSGATDFEKIKTNDARRAELVSSALALL</sequence>